<dbReference type="SUPFAM" id="SSF53850">
    <property type="entry name" value="Periplasmic binding protein-like II"/>
    <property type="match status" value="1"/>
</dbReference>
<dbReference type="EMBL" id="WFLN01000006">
    <property type="protein sequence ID" value="KAB8030623.1"/>
    <property type="molecule type" value="Genomic_DNA"/>
</dbReference>
<dbReference type="PANTHER" id="PTHR30537">
    <property type="entry name" value="HTH-TYPE TRANSCRIPTIONAL REGULATOR"/>
    <property type="match status" value="1"/>
</dbReference>
<reference evidence="6 7" key="1">
    <citation type="submission" date="2019-10" db="EMBL/GenBank/DDBJ databases">
        <title>New genus of Silvanigrellaceae.</title>
        <authorList>
            <person name="Pitt A."/>
            <person name="Hahn M.W."/>
        </authorList>
    </citation>
    <scope>NUCLEOTIDE SEQUENCE [LARGE SCALE GENOMIC DNA]</scope>
    <source>
        <strain evidence="6 7">33A1-SZDP</strain>
    </source>
</reference>
<gene>
    <name evidence="6" type="ORF">GCL57_06515</name>
</gene>
<evidence type="ECO:0000313" key="7">
    <source>
        <dbReference type="Proteomes" id="UP000442694"/>
    </source>
</evidence>
<dbReference type="SUPFAM" id="SSF46785">
    <property type="entry name" value="Winged helix' DNA-binding domain"/>
    <property type="match status" value="1"/>
</dbReference>
<dbReference type="Pfam" id="PF03466">
    <property type="entry name" value="LysR_substrate"/>
    <property type="match status" value="1"/>
</dbReference>
<dbReference type="PROSITE" id="PS50931">
    <property type="entry name" value="HTH_LYSR"/>
    <property type="match status" value="1"/>
</dbReference>
<dbReference type="InterPro" id="IPR036388">
    <property type="entry name" value="WH-like_DNA-bd_sf"/>
</dbReference>
<comment type="caution">
    <text evidence="6">The sequence shown here is derived from an EMBL/GenBank/DDBJ whole genome shotgun (WGS) entry which is preliminary data.</text>
</comment>
<sequence>MDYFIKNINIFIEVSKKESITKAALSLKIPKSAVSIGIKKLEEKVGTRLLFRSTRKVSLTQDGIEYLHLCKILLSDIEQIEYLFKKNKNIIKGQLKIDAPSRIACRIIIPNLSKFFTIYPDIKIFLSSSDRFADIIHEGFDFAIRVGELMDSSFIAKPIGNLKMINCVSPNYLKKFGLINTIEDLSKHFIVNYEENSGIKPEFEYMLNGKINYLKINSLISVNNVESYISAAIADLGIIQVPEYDVKEHLKKGELTRILNNFNANTMPISFIYPHKELIPTRMKIFMEWLKKEIELHIE</sequence>
<dbReference type="Proteomes" id="UP000442694">
    <property type="component" value="Unassembled WGS sequence"/>
</dbReference>
<evidence type="ECO:0000313" key="6">
    <source>
        <dbReference type="EMBL" id="KAB8030623.1"/>
    </source>
</evidence>
<comment type="similarity">
    <text evidence="1">Belongs to the LysR transcriptional regulatory family.</text>
</comment>
<dbReference type="GO" id="GO:0006351">
    <property type="term" value="P:DNA-templated transcription"/>
    <property type="evidence" value="ECO:0007669"/>
    <property type="project" value="TreeGrafter"/>
</dbReference>
<dbReference type="Gene3D" id="1.10.10.10">
    <property type="entry name" value="Winged helix-like DNA-binding domain superfamily/Winged helix DNA-binding domain"/>
    <property type="match status" value="1"/>
</dbReference>
<dbReference type="AlphaFoldDB" id="A0A833N6J1"/>
<dbReference type="GO" id="GO:0003700">
    <property type="term" value="F:DNA-binding transcription factor activity"/>
    <property type="evidence" value="ECO:0007669"/>
    <property type="project" value="InterPro"/>
</dbReference>
<dbReference type="Pfam" id="PF00126">
    <property type="entry name" value="HTH_1"/>
    <property type="match status" value="1"/>
</dbReference>
<dbReference type="InterPro" id="IPR005119">
    <property type="entry name" value="LysR_subst-bd"/>
</dbReference>
<evidence type="ECO:0000259" key="5">
    <source>
        <dbReference type="PROSITE" id="PS50931"/>
    </source>
</evidence>
<name>A0A833N6J1_9BACT</name>
<dbReference type="InterPro" id="IPR036390">
    <property type="entry name" value="WH_DNA-bd_sf"/>
</dbReference>
<dbReference type="CDD" id="cd08472">
    <property type="entry name" value="PBP2_CrgA_like_3"/>
    <property type="match status" value="1"/>
</dbReference>
<keyword evidence="4" id="KW-0804">Transcription</keyword>
<evidence type="ECO:0000256" key="3">
    <source>
        <dbReference type="ARBA" id="ARBA00023125"/>
    </source>
</evidence>
<proteinExistence type="inferred from homology"/>
<dbReference type="Gene3D" id="3.40.190.290">
    <property type="match status" value="1"/>
</dbReference>
<dbReference type="FunFam" id="1.10.10.10:FF:000001">
    <property type="entry name" value="LysR family transcriptional regulator"/>
    <property type="match status" value="1"/>
</dbReference>
<dbReference type="InterPro" id="IPR058163">
    <property type="entry name" value="LysR-type_TF_proteobact-type"/>
</dbReference>
<organism evidence="6 7">
    <name type="scientific">Fluviispira multicolorata</name>
    <dbReference type="NCBI Taxonomy" id="2654512"/>
    <lineage>
        <taxon>Bacteria</taxon>
        <taxon>Pseudomonadati</taxon>
        <taxon>Bdellovibrionota</taxon>
        <taxon>Oligoflexia</taxon>
        <taxon>Silvanigrellales</taxon>
        <taxon>Silvanigrellaceae</taxon>
        <taxon>Fluviispira</taxon>
    </lineage>
</organism>
<keyword evidence="2" id="KW-0805">Transcription regulation</keyword>
<evidence type="ECO:0000256" key="2">
    <source>
        <dbReference type="ARBA" id="ARBA00023015"/>
    </source>
</evidence>
<evidence type="ECO:0000256" key="4">
    <source>
        <dbReference type="ARBA" id="ARBA00023163"/>
    </source>
</evidence>
<dbReference type="PANTHER" id="PTHR30537:SF72">
    <property type="entry name" value="LYSR FAMILY TRANSCRIPTIONAL REGULATOR"/>
    <property type="match status" value="1"/>
</dbReference>
<dbReference type="GO" id="GO:0043565">
    <property type="term" value="F:sequence-specific DNA binding"/>
    <property type="evidence" value="ECO:0007669"/>
    <property type="project" value="TreeGrafter"/>
</dbReference>
<dbReference type="InterPro" id="IPR000847">
    <property type="entry name" value="LysR_HTH_N"/>
</dbReference>
<protein>
    <submittedName>
        <fullName evidence="6">LysR family transcriptional regulator</fullName>
    </submittedName>
</protein>
<accession>A0A833N6J1</accession>
<keyword evidence="3" id="KW-0238">DNA-binding</keyword>
<dbReference type="RefSeq" id="WP_152212551.1">
    <property type="nucleotide sequence ID" value="NZ_WFLN01000006.1"/>
</dbReference>
<keyword evidence="7" id="KW-1185">Reference proteome</keyword>
<feature type="domain" description="HTH lysR-type" evidence="5">
    <location>
        <begin position="1"/>
        <end position="60"/>
    </location>
</feature>
<evidence type="ECO:0000256" key="1">
    <source>
        <dbReference type="ARBA" id="ARBA00009437"/>
    </source>
</evidence>